<keyword evidence="1" id="KW-1133">Transmembrane helix</keyword>
<dbReference type="Proteomes" id="UP000520770">
    <property type="component" value="Unassembled WGS sequence"/>
</dbReference>
<organism evidence="2 5">
    <name type="scientific">Aliirhizobium cellulosilyticum</name>
    <dbReference type="NCBI Taxonomy" id="393664"/>
    <lineage>
        <taxon>Bacteria</taxon>
        <taxon>Pseudomonadati</taxon>
        <taxon>Pseudomonadota</taxon>
        <taxon>Alphaproteobacteria</taxon>
        <taxon>Hyphomicrobiales</taxon>
        <taxon>Rhizobiaceae</taxon>
        <taxon>Aliirhizobium</taxon>
    </lineage>
</organism>
<evidence type="ECO:0000313" key="7">
    <source>
        <dbReference type="Proteomes" id="UP000576087"/>
    </source>
</evidence>
<proteinExistence type="predicted"/>
<sequence>MPNASDLLRLGHIVLTDFGPSFSILLSIFALGAWVLGLQFGSVLHDFPDYGDSVFQNMRSSTISDFIG</sequence>
<gene>
    <name evidence="3" type="ORF">GGE31_002672</name>
    <name evidence="2" type="ORF">GGE33_003382</name>
    <name evidence="4" type="ORF">GGE35_002612</name>
</gene>
<evidence type="ECO:0000313" key="6">
    <source>
        <dbReference type="Proteomes" id="UP000524535"/>
    </source>
</evidence>
<feature type="transmembrane region" description="Helical" evidence="1">
    <location>
        <begin position="20"/>
        <end position="38"/>
    </location>
</feature>
<dbReference type="AlphaFoldDB" id="A0A7W6SAT9"/>
<evidence type="ECO:0000313" key="5">
    <source>
        <dbReference type="Proteomes" id="UP000520770"/>
    </source>
</evidence>
<keyword evidence="6" id="KW-1185">Reference proteome</keyword>
<dbReference type="EMBL" id="JACIGW010000003">
    <property type="protein sequence ID" value="MBB4349620.1"/>
    <property type="molecule type" value="Genomic_DNA"/>
</dbReference>
<evidence type="ECO:0000313" key="4">
    <source>
        <dbReference type="EMBL" id="MBB4446790.1"/>
    </source>
</evidence>
<reference evidence="5 6" key="1">
    <citation type="submission" date="2020-08" db="EMBL/GenBank/DDBJ databases">
        <title>Genomic Encyclopedia of Type Strains, Phase IV (KMG-V): Genome sequencing to study the core and pangenomes of soil and plant-associated prokaryotes.</title>
        <authorList>
            <person name="Whitman W."/>
        </authorList>
    </citation>
    <scope>NUCLEOTIDE SEQUENCE [LARGE SCALE GENOMIC DNA]</scope>
    <source>
        <strain evidence="3 6">SEMIA 444</strain>
        <strain evidence="2 5">SEMIA 448</strain>
        <strain evidence="4 7">SEMIA 452</strain>
    </source>
</reference>
<evidence type="ECO:0000313" key="3">
    <source>
        <dbReference type="EMBL" id="MBB4412159.1"/>
    </source>
</evidence>
<keyword evidence="1" id="KW-0472">Membrane</keyword>
<protein>
    <submittedName>
        <fullName evidence="2">Uncharacterized protein</fullName>
    </submittedName>
</protein>
<dbReference type="EMBL" id="JACIHM010000003">
    <property type="protein sequence ID" value="MBB4446790.1"/>
    <property type="molecule type" value="Genomic_DNA"/>
</dbReference>
<dbReference type="Proteomes" id="UP000576087">
    <property type="component" value="Unassembled WGS sequence"/>
</dbReference>
<evidence type="ECO:0000313" key="2">
    <source>
        <dbReference type="EMBL" id="MBB4349620.1"/>
    </source>
</evidence>
<name>A0A7W6SAT9_9HYPH</name>
<accession>A0A7W6SAT9</accession>
<evidence type="ECO:0000256" key="1">
    <source>
        <dbReference type="SAM" id="Phobius"/>
    </source>
</evidence>
<dbReference type="Proteomes" id="UP000524535">
    <property type="component" value="Unassembled WGS sequence"/>
</dbReference>
<dbReference type="EMBL" id="JACIGY010000003">
    <property type="protein sequence ID" value="MBB4412159.1"/>
    <property type="molecule type" value="Genomic_DNA"/>
</dbReference>
<keyword evidence="1" id="KW-0812">Transmembrane</keyword>
<comment type="caution">
    <text evidence="2">The sequence shown here is derived from an EMBL/GenBank/DDBJ whole genome shotgun (WGS) entry which is preliminary data.</text>
</comment>